<sequence length="289" mass="33115">MPDAASKYAAALHEQEDRPVKVCKEAGRKCVRCISQQPVLSLEWLALVDHLLQLTRLMQLEARMPADTKVADVQGRNSESVGTLWDQEVHENAIRILVEEAKVTLCLRMIHDYKKWHYDVTNRQADLMQGVISCGWDERQLRQKCDQYEECLGILLMRAFQHRETLQLIDLPLLIEHVALVLDPVLRVQADVDLLASGMLVRQEFIVLYYFASLMKHAEALNNTELLARTKDHQLLRLVIRHCVSWGAHYDATLAMAVAEGLACLADNEAWFKKQNICARRGRAPQVQR</sequence>
<reference evidence="1" key="1">
    <citation type="submission" date="2023-10" db="EMBL/GenBank/DDBJ databases">
        <authorList>
            <person name="Chen Y."/>
            <person name="Shah S."/>
            <person name="Dougan E. K."/>
            <person name="Thang M."/>
            <person name="Chan C."/>
        </authorList>
    </citation>
    <scope>NUCLEOTIDE SEQUENCE [LARGE SCALE GENOMIC DNA]</scope>
</reference>
<name>A0ABN9X9G4_9DINO</name>
<comment type="caution">
    <text evidence="1">The sequence shown here is derived from an EMBL/GenBank/DDBJ whole genome shotgun (WGS) entry which is preliminary data.</text>
</comment>
<evidence type="ECO:0000313" key="2">
    <source>
        <dbReference type="Proteomes" id="UP001189429"/>
    </source>
</evidence>
<evidence type="ECO:0000313" key="1">
    <source>
        <dbReference type="EMBL" id="CAK0894542.1"/>
    </source>
</evidence>
<protein>
    <recommendedName>
        <fullName evidence="3">Nuclear pore complex protein</fullName>
    </recommendedName>
</protein>
<keyword evidence="2" id="KW-1185">Reference proteome</keyword>
<gene>
    <name evidence="1" type="ORF">PCOR1329_LOCUS73569</name>
</gene>
<evidence type="ECO:0008006" key="3">
    <source>
        <dbReference type="Google" id="ProtNLM"/>
    </source>
</evidence>
<dbReference type="EMBL" id="CAUYUJ010019915">
    <property type="protein sequence ID" value="CAK0894542.1"/>
    <property type="molecule type" value="Genomic_DNA"/>
</dbReference>
<organism evidence="1 2">
    <name type="scientific">Prorocentrum cordatum</name>
    <dbReference type="NCBI Taxonomy" id="2364126"/>
    <lineage>
        <taxon>Eukaryota</taxon>
        <taxon>Sar</taxon>
        <taxon>Alveolata</taxon>
        <taxon>Dinophyceae</taxon>
        <taxon>Prorocentrales</taxon>
        <taxon>Prorocentraceae</taxon>
        <taxon>Prorocentrum</taxon>
    </lineage>
</organism>
<accession>A0ABN9X9G4</accession>
<proteinExistence type="predicted"/>
<dbReference type="Proteomes" id="UP001189429">
    <property type="component" value="Unassembled WGS sequence"/>
</dbReference>